<dbReference type="Gene3D" id="1.10.3720.10">
    <property type="entry name" value="MetI-like"/>
    <property type="match status" value="1"/>
</dbReference>
<dbReference type="InterPro" id="IPR035906">
    <property type="entry name" value="MetI-like_sf"/>
</dbReference>
<dbReference type="Pfam" id="PF00528">
    <property type="entry name" value="BPD_transp_1"/>
    <property type="match status" value="1"/>
</dbReference>
<evidence type="ECO:0000256" key="6">
    <source>
        <dbReference type="ARBA" id="ARBA00022692"/>
    </source>
</evidence>
<keyword evidence="8 9" id="KW-0472">Membrane</keyword>
<feature type="transmembrane region" description="Helical" evidence="9">
    <location>
        <begin position="137"/>
        <end position="155"/>
    </location>
</feature>
<dbReference type="CDD" id="cd06261">
    <property type="entry name" value="TM_PBP2"/>
    <property type="match status" value="1"/>
</dbReference>
<proteinExistence type="inferred from homology"/>
<evidence type="ECO:0000256" key="8">
    <source>
        <dbReference type="ARBA" id="ARBA00023136"/>
    </source>
</evidence>
<comment type="caution">
    <text evidence="12">The sequence shown here is derived from an EMBL/GenBank/DDBJ whole genome shotgun (WGS) entry which is preliminary data.</text>
</comment>
<evidence type="ECO:0000313" key="13">
    <source>
        <dbReference type="Proteomes" id="UP001169242"/>
    </source>
</evidence>
<dbReference type="PROSITE" id="PS50928">
    <property type="entry name" value="ABC_TM1"/>
    <property type="match status" value="1"/>
</dbReference>
<evidence type="ECO:0000256" key="10">
    <source>
        <dbReference type="RuleBase" id="RU363054"/>
    </source>
</evidence>
<dbReference type="Proteomes" id="UP001169242">
    <property type="component" value="Unassembled WGS sequence"/>
</dbReference>
<evidence type="ECO:0000256" key="1">
    <source>
        <dbReference type="ARBA" id="ARBA00004651"/>
    </source>
</evidence>
<dbReference type="GO" id="GO:0006817">
    <property type="term" value="P:phosphate ion transport"/>
    <property type="evidence" value="ECO:0007669"/>
    <property type="project" value="UniProtKB-KW"/>
</dbReference>
<dbReference type="InterPro" id="IPR011864">
    <property type="entry name" value="Phosphate_PstC"/>
</dbReference>
<accession>A0AA42DP08</accession>
<evidence type="ECO:0000256" key="4">
    <source>
        <dbReference type="ARBA" id="ARBA00022475"/>
    </source>
</evidence>
<feature type="transmembrane region" description="Helical" evidence="9">
    <location>
        <begin position="12"/>
        <end position="35"/>
    </location>
</feature>
<protein>
    <recommendedName>
        <fullName evidence="10">Phosphate transport system permease protein</fullName>
    </recommendedName>
</protein>
<keyword evidence="7 9" id="KW-1133">Transmembrane helix</keyword>
<dbReference type="NCBIfam" id="TIGR02138">
    <property type="entry name" value="phosphate_pstC"/>
    <property type="match status" value="1"/>
</dbReference>
<evidence type="ECO:0000256" key="2">
    <source>
        <dbReference type="ARBA" id="ARBA00007069"/>
    </source>
</evidence>
<feature type="transmembrane region" description="Helical" evidence="9">
    <location>
        <begin position="253"/>
        <end position="275"/>
    </location>
</feature>
<keyword evidence="6 9" id="KW-0812">Transmembrane</keyword>
<evidence type="ECO:0000256" key="7">
    <source>
        <dbReference type="ARBA" id="ARBA00022989"/>
    </source>
</evidence>
<feature type="domain" description="ABC transmembrane type-1" evidence="11">
    <location>
        <begin position="62"/>
        <end position="272"/>
    </location>
</feature>
<organism evidence="12 13">
    <name type="scientific">Holtiella tumoricola</name>
    <dbReference type="NCBI Taxonomy" id="3018743"/>
    <lineage>
        <taxon>Bacteria</taxon>
        <taxon>Bacillati</taxon>
        <taxon>Bacillota</taxon>
        <taxon>Clostridia</taxon>
        <taxon>Lachnospirales</taxon>
        <taxon>Cellulosilyticaceae</taxon>
        <taxon>Holtiella</taxon>
    </lineage>
</organism>
<dbReference type="InterPro" id="IPR051124">
    <property type="entry name" value="Phosphate_Transport_Permease"/>
</dbReference>
<feature type="transmembrane region" description="Helical" evidence="9">
    <location>
        <begin position="55"/>
        <end position="88"/>
    </location>
</feature>
<dbReference type="PANTHER" id="PTHR30425">
    <property type="entry name" value="PHOSPHATE TRANSPORT SYSTEM PERMEASE PROTEIN PST"/>
    <property type="match status" value="1"/>
</dbReference>
<dbReference type="InterPro" id="IPR000515">
    <property type="entry name" value="MetI-like"/>
</dbReference>
<keyword evidence="3 9" id="KW-0813">Transport</keyword>
<keyword evidence="5 10" id="KW-0592">Phosphate transport</keyword>
<feature type="transmembrane region" description="Helical" evidence="9">
    <location>
        <begin position="95"/>
        <end position="117"/>
    </location>
</feature>
<keyword evidence="13" id="KW-1185">Reference proteome</keyword>
<comment type="subcellular location">
    <subcellularLocation>
        <location evidence="1 9">Cell membrane</location>
        <topology evidence="1 9">Multi-pass membrane protein</topology>
    </subcellularLocation>
</comment>
<reference evidence="12" key="1">
    <citation type="journal article" date="2023" name="Int. J. Syst. Evol. Microbiol.">
        <title>&lt;i&gt;Holtiella tumoricola&lt;/i&gt; gen. nov. sp. nov., isolated from a human clinical sample.</title>
        <authorList>
            <person name="Allen-Vercoe E."/>
            <person name="Daigneault M.C."/>
            <person name="Vancuren S.J."/>
            <person name="Cochrane K."/>
            <person name="O'Neal L.L."/>
            <person name="Sankaranarayanan K."/>
            <person name="Lawson P.A."/>
        </authorList>
    </citation>
    <scope>NUCLEOTIDE SEQUENCE</scope>
    <source>
        <strain evidence="12">CC70A</strain>
    </source>
</reference>
<dbReference type="GO" id="GO:0005315">
    <property type="term" value="F:phosphate transmembrane transporter activity"/>
    <property type="evidence" value="ECO:0007669"/>
    <property type="project" value="InterPro"/>
</dbReference>
<dbReference type="GO" id="GO:0005886">
    <property type="term" value="C:plasma membrane"/>
    <property type="evidence" value="ECO:0007669"/>
    <property type="project" value="UniProtKB-SubCell"/>
</dbReference>
<dbReference type="AlphaFoldDB" id="A0AA42DP08"/>
<dbReference type="EMBL" id="JAQIFT010000045">
    <property type="protein sequence ID" value="MDA3732073.1"/>
    <property type="molecule type" value="Genomic_DNA"/>
</dbReference>
<dbReference type="SUPFAM" id="SSF161098">
    <property type="entry name" value="MetI-like"/>
    <property type="match status" value="1"/>
</dbReference>
<dbReference type="RefSeq" id="WP_242847704.1">
    <property type="nucleotide sequence ID" value="NZ_JAQIFT010000045.1"/>
</dbReference>
<comment type="caution">
    <text evidence="10">Lacks conserved residue(s) required for the propagation of feature annotation.</text>
</comment>
<evidence type="ECO:0000313" key="12">
    <source>
        <dbReference type="EMBL" id="MDA3732073.1"/>
    </source>
</evidence>
<evidence type="ECO:0000256" key="9">
    <source>
        <dbReference type="RuleBase" id="RU363032"/>
    </source>
</evidence>
<comment type="similarity">
    <text evidence="2 10">Belongs to the binding-protein-dependent transport system permease family. CysTW subfamily.</text>
</comment>
<dbReference type="PANTHER" id="PTHR30425:SF1">
    <property type="entry name" value="PHOSPHATE TRANSPORT SYSTEM PERMEASE PROTEIN PSTC"/>
    <property type="match status" value="1"/>
</dbReference>
<comment type="function">
    <text evidence="10">Part of the binding-protein-dependent transport system for phosphate; probably responsible for the translocation of the substrate across the membrane.</text>
</comment>
<gene>
    <name evidence="12" type="primary">pstC</name>
    <name evidence="12" type="ORF">PBV87_11325</name>
</gene>
<evidence type="ECO:0000256" key="5">
    <source>
        <dbReference type="ARBA" id="ARBA00022592"/>
    </source>
</evidence>
<name>A0AA42DP08_9FIRM</name>
<sequence>MDRIMKKVFWCFAALTISVVAFMGFYIVVNGLPFFQHTSLWKFLTGTNWMPSGEIFGIFPMLVSSLYGTAGAMLVAIIVGICTAIVLVEILPSKLAKILSAAVDLLAGIPSVIYGFWGLMVVVPMINKFFGGKGAGSSLLAVIFILALMVLPTVIRMTEVSLRAVPNEFKEGALALGASKLQYIFKVQLKAAKSGTLAGIILATGRALGETMAVILVAGNTALLPTSITDPVRTLTANIAIEMGYASGIHQQALFATGMILFILIIAINVITHIINNYSERREGRGSKA</sequence>
<evidence type="ECO:0000256" key="3">
    <source>
        <dbReference type="ARBA" id="ARBA00022448"/>
    </source>
</evidence>
<evidence type="ECO:0000259" key="11">
    <source>
        <dbReference type="PROSITE" id="PS50928"/>
    </source>
</evidence>
<keyword evidence="4 10" id="KW-1003">Cell membrane</keyword>